<sequence length="36" mass="3992">MLFFQAIPSEGKPVLPGSEWKTDVSGNCVFCEHHVT</sequence>
<protein>
    <submittedName>
        <fullName evidence="1">Uncharacterized protein</fullName>
    </submittedName>
</protein>
<proteinExistence type="predicted"/>
<accession>A0A8S5RJ42</accession>
<dbReference type="EMBL" id="BK059108">
    <property type="protein sequence ID" value="DAE31414.1"/>
    <property type="molecule type" value="Genomic_DNA"/>
</dbReference>
<reference evidence="1" key="1">
    <citation type="journal article" date="2021" name="Proc. Natl. Acad. Sci. U.S.A.">
        <title>A Catalog of Tens of Thousands of Viruses from Human Metagenomes Reveals Hidden Associations with Chronic Diseases.</title>
        <authorList>
            <person name="Tisza M.J."/>
            <person name="Buck C.B."/>
        </authorList>
    </citation>
    <scope>NUCLEOTIDE SEQUENCE</scope>
    <source>
        <strain evidence="1">CtAgr11</strain>
    </source>
</reference>
<name>A0A8S5RJ42_9VIRU</name>
<evidence type="ECO:0000313" key="1">
    <source>
        <dbReference type="EMBL" id="DAE31414.1"/>
    </source>
</evidence>
<organism evidence="1">
    <name type="scientific">Virus sp. ctAgr11</name>
    <dbReference type="NCBI Taxonomy" id="2825800"/>
    <lineage>
        <taxon>Viruses</taxon>
    </lineage>
</organism>